<dbReference type="EMBL" id="WMIB01000018">
    <property type="protein sequence ID" value="MTH54745.1"/>
    <property type="molecule type" value="Genomic_DNA"/>
</dbReference>
<gene>
    <name evidence="2" type="ORF">GKZ89_15180</name>
</gene>
<dbReference type="InterPro" id="IPR021617">
    <property type="entry name" value="DUF3231"/>
</dbReference>
<organism evidence="2 3">
    <name type="scientific">Metabacillus mangrovi</name>
    <dbReference type="NCBI Taxonomy" id="1491830"/>
    <lineage>
        <taxon>Bacteria</taxon>
        <taxon>Bacillati</taxon>
        <taxon>Bacillota</taxon>
        <taxon>Bacilli</taxon>
        <taxon>Bacillales</taxon>
        <taxon>Bacillaceae</taxon>
        <taxon>Metabacillus</taxon>
    </lineage>
</organism>
<name>A0A7X2S7K0_9BACI</name>
<protein>
    <submittedName>
        <fullName evidence="2">DUF3231 family protein</fullName>
    </submittedName>
</protein>
<evidence type="ECO:0000256" key="1">
    <source>
        <dbReference type="SAM" id="MobiDB-lite"/>
    </source>
</evidence>
<dbReference type="Pfam" id="PF11553">
    <property type="entry name" value="DUF3231"/>
    <property type="match status" value="1"/>
</dbReference>
<keyword evidence="3" id="KW-1185">Reference proteome</keyword>
<evidence type="ECO:0000313" key="3">
    <source>
        <dbReference type="Proteomes" id="UP000434639"/>
    </source>
</evidence>
<comment type="caution">
    <text evidence="2">The sequence shown here is derived from an EMBL/GenBank/DDBJ whole genome shotgun (WGS) entry which is preliminary data.</text>
</comment>
<evidence type="ECO:0000313" key="2">
    <source>
        <dbReference type="EMBL" id="MTH54745.1"/>
    </source>
</evidence>
<dbReference type="Proteomes" id="UP000434639">
    <property type="component" value="Unassembled WGS sequence"/>
</dbReference>
<dbReference type="Gene3D" id="1.20.1260.10">
    <property type="match status" value="1"/>
</dbReference>
<sequence length="185" mass="20284">MAGIFESIISVMKENLDGEPKPPLHVGEVMALWTLYTMYEEAKSFYGVFLNITTDLQLKHSVETAKKDTEKAVNLLKEFLKAEGVPLPNAGQQDKPDSNPSAVPPGVRFTDDEIANFIGVKTAAYISMMAAAIAQSIRTDVAAIFASHMMEVIKYDAALKSMMIKKGWLKVPPYYLPTGSPRPGS</sequence>
<feature type="region of interest" description="Disordered" evidence="1">
    <location>
        <begin position="86"/>
        <end position="105"/>
    </location>
</feature>
<proteinExistence type="predicted"/>
<dbReference type="AlphaFoldDB" id="A0A7X2S7K0"/>
<dbReference type="OrthoDB" id="1934429at2"/>
<reference evidence="2 3" key="1">
    <citation type="journal article" date="2017" name="Int. J. Syst. Evol. Microbiol.">
        <title>Bacillus mangrovi sp. nov., isolated from a sediment sample from a mangrove forest.</title>
        <authorList>
            <person name="Gupta V."/>
            <person name="Singh P.K."/>
            <person name="Korpole S."/>
            <person name="Tanuku N.R.S."/>
            <person name="Pinnaka A.K."/>
        </authorList>
    </citation>
    <scope>NUCLEOTIDE SEQUENCE [LARGE SCALE GENOMIC DNA]</scope>
    <source>
        <strain evidence="2 3">KCTC 33872</strain>
    </source>
</reference>
<dbReference type="RefSeq" id="WP_155113259.1">
    <property type="nucleotide sequence ID" value="NZ_WMIB01000018.1"/>
</dbReference>
<accession>A0A7X2S7K0</accession>
<dbReference type="InterPro" id="IPR012347">
    <property type="entry name" value="Ferritin-like"/>
</dbReference>